<dbReference type="InterPro" id="IPR015915">
    <property type="entry name" value="Kelch-typ_b-propeller"/>
</dbReference>
<keyword evidence="4" id="KW-0862">Zinc</keyword>
<gene>
    <name evidence="5" type="ORF">PACLA_8A028545</name>
</gene>
<dbReference type="PANTHER" id="PTHR10131">
    <property type="entry name" value="TNF RECEPTOR ASSOCIATED FACTOR"/>
    <property type="match status" value="1"/>
</dbReference>
<dbReference type="SUPFAM" id="SSF117281">
    <property type="entry name" value="Kelch motif"/>
    <property type="match status" value="1"/>
</dbReference>
<dbReference type="InterPro" id="IPR003613">
    <property type="entry name" value="Ubox_domain"/>
</dbReference>
<dbReference type="InterPro" id="IPR001841">
    <property type="entry name" value="Znf_RING"/>
</dbReference>
<dbReference type="GO" id="GO:0043122">
    <property type="term" value="P:regulation of canonical NF-kappaB signal transduction"/>
    <property type="evidence" value="ECO:0007669"/>
    <property type="project" value="TreeGrafter"/>
</dbReference>
<dbReference type="SUPFAM" id="SSF57997">
    <property type="entry name" value="Tropomyosin"/>
    <property type="match status" value="1"/>
</dbReference>
<dbReference type="EMBL" id="CACRXK020029953">
    <property type="protein sequence ID" value="CAB4042354.1"/>
    <property type="molecule type" value="Genomic_DNA"/>
</dbReference>
<dbReference type="GO" id="GO:0016567">
    <property type="term" value="P:protein ubiquitination"/>
    <property type="evidence" value="ECO:0007669"/>
    <property type="project" value="InterPro"/>
</dbReference>
<sequence length="512" mass="58402">MAERSKNFYEFGYLDERFETVLSENLHCAICSCVFKDPVMCKNEHCFCRGCITKHLQNYHTCPSCNQDLTVESLADAPRILRNLLSEQRIRCDHHERGCEEIVQLGNLASHVAVCGKAPVVCANEECSSEINREDQFRHESEECRFRKVKCRNCEEMGSMVQDIGTSLGGLCEHVAKLNTNVEEQRNEMKTGLTALENRFVGMETRFEEMGNRFENVENRFEGMESRLGEMENRFEEMENKFENRFEEMENRFEEMQKRFGKVENQLLNVEEARFRDGQHRAVYDMESARSDQATPAEPNCDFKYEKNPNEYLYVVAGGYGKKGKILNSAEIFDKTSHSWVQLQPMKTCRANASSLVYNSQVLVTGGNSGDSDLSSIEQFSRNANPFVPPCWSNLEVNLPRPLRGHYSVLYNDRLIVLGSNGDDKDHSYLVYEIQLHFPFTTKILANLPSSTPINGCGVVLVNEKILIFGGCAREIPDPATSTNIICPGTANVTMYDITKNEFKKLAPLPYE</sequence>
<dbReference type="SMART" id="SM00504">
    <property type="entry name" value="Ubox"/>
    <property type="match status" value="1"/>
</dbReference>
<dbReference type="GO" id="GO:0016874">
    <property type="term" value="F:ligase activity"/>
    <property type="evidence" value="ECO:0007669"/>
    <property type="project" value="UniProtKB-KW"/>
</dbReference>
<comment type="caution">
    <text evidence="5">The sequence shown here is derived from an EMBL/GenBank/DDBJ whole genome shotgun (WGS) entry which is preliminary data.</text>
</comment>
<keyword evidence="5" id="KW-0436">Ligase</keyword>
<dbReference type="SUPFAM" id="SSF49599">
    <property type="entry name" value="TRAF domain-like"/>
    <property type="match status" value="1"/>
</dbReference>
<dbReference type="Gene3D" id="2.120.10.80">
    <property type="entry name" value="Kelch-type beta propeller"/>
    <property type="match status" value="1"/>
</dbReference>
<dbReference type="PROSITE" id="PS50145">
    <property type="entry name" value="ZF_TRAF"/>
    <property type="match status" value="1"/>
</dbReference>
<dbReference type="PROSITE" id="PS50089">
    <property type="entry name" value="ZF_RING_2"/>
    <property type="match status" value="1"/>
</dbReference>
<keyword evidence="2" id="KW-0479">Metal-binding</keyword>
<dbReference type="Pfam" id="PF01344">
    <property type="entry name" value="Kelch_1"/>
    <property type="match status" value="2"/>
</dbReference>
<evidence type="ECO:0000256" key="4">
    <source>
        <dbReference type="ARBA" id="ARBA00022833"/>
    </source>
</evidence>
<keyword evidence="1" id="KW-0880">Kelch repeat</keyword>
<accession>A0A7D9KAD9</accession>
<dbReference type="GO" id="GO:0008270">
    <property type="term" value="F:zinc ion binding"/>
    <property type="evidence" value="ECO:0007669"/>
    <property type="project" value="UniProtKB-KW"/>
</dbReference>
<dbReference type="PANTHER" id="PTHR10131:SF157">
    <property type="entry name" value="RECEPTOR-ASSOCIATED FACTOR, PUTATIVE-RELATED"/>
    <property type="match status" value="1"/>
</dbReference>
<keyword evidence="3" id="KW-0863">Zinc-finger</keyword>
<dbReference type="InterPro" id="IPR006652">
    <property type="entry name" value="Kelch_1"/>
</dbReference>
<evidence type="ECO:0000313" key="5">
    <source>
        <dbReference type="EMBL" id="CAB4042354.1"/>
    </source>
</evidence>
<organism evidence="5 6">
    <name type="scientific">Paramuricea clavata</name>
    <name type="common">Red gorgonian</name>
    <name type="synonym">Violescent sea-whip</name>
    <dbReference type="NCBI Taxonomy" id="317549"/>
    <lineage>
        <taxon>Eukaryota</taxon>
        <taxon>Metazoa</taxon>
        <taxon>Cnidaria</taxon>
        <taxon>Anthozoa</taxon>
        <taxon>Octocorallia</taxon>
        <taxon>Malacalcyonacea</taxon>
        <taxon>Plexauridae</taxon>
        <taxon>Paramuricea</taxon>
    </lineage>
</organism>
<feature type="non-terminal residue" evidence="5">
    <location>
        <position position="512"/>
    </location>
</feature>
<evidence type="ECO:0000313" key="6">
    <source>
        <dbReference type="Proteomes" id="UP001152795"/>
    </source>
</evidence>
<dbReference type="SMART" id="SM00612">
    <property type="entry name" value="Kelch"/>
    <property type="match status" value="2"/>
</dbReference>
<evidence type="ECO:0000256" key="3">
    <source>
        <dbReference type="ARBA" id="ARBA00022771"/>
    </source>
</evidence>
<dbReference type="GO" id="GO:0004842">
    <property type="term" value="F:ubiquitin-protein transferase activity"/>
    <property type="evidence" value="ECO:0007669"/>
    <property type="project" value="InterPro"/>
</dbReference>
<dbReference type="SUPFAM" id="SSF57850">
    <property type="entry name" value="RING/U-box"/>
    <property type="match status" value="1"/>
</dbReference>
<proteinExistence type="predicted"/>
<dbReference type="Gene3D" id="3.30.40.10">
    <property type="entry name" value="Zinc/RING finger domain, C3HC4 (zinc finger)"/>
    <property type="match status" value="2"/>
</dbReference>
<dbReference type="Proteomes" id="UP001152795">
    <property type="component" value="Unassembled WGS sequence"/>
</dbReference>
<protein>
    <submittedName>
        <fullName evidence="5">E3 ubiquitin- ligase PDZRN3-like</fullName>
    </submittedName>
</protein>
<reference evidence="5" key="1">
    <citation type="submission" date="2020-04" db="EMBL/GenBank/DDBJ databases">
        <authorList>
            <person name="Alioto T."/>
            <person name="Alioto T."/>
            <person name="Gomez Garrido J."/>
        </authorList>
    </citation>
    <scope>NUCLEOTIDE SEQUENCE</scope>
    <source>
        <strain evidence="5">A484AB</strain>
    </source>
</reference>
<name>A0A7D9KAD9_PARCT</name>
<dbReference type="AlphaFoldDB" id="A0A7D9KAD9"/>
<dbReference type="OrthoDB" id="5989761at2759"/>
<evidence type="ECO:0000256" key="2">
    <source>
        <dbReference type="ARBA" id="ARBA00022723"/>
    </source>
</evidence>
<dbReference type="InterPro" id="IPR013083">
    <property type="entry name" value="Znf_RING/FYVE/PHD"/>
</dbReference>
<dbReference type="InterPro" id="IPR001293">
    <property type="entry name" value="Znf_TRAF"/>
</dbReference>
<evidence type="ECO:0000256" key="1">
    <source>
        <dbReference type="ARBA" id="ARBA00022441"/>
    </source>
</evidence>
<dbReference type="Gene3D" id="1.20.5.340">
    <property type="match status" value="1"/>
</dbReference>
<keyword evidence="6" id="KW-1185">Reference proteome</keyword>